<proteinExistence type="predicted"/>
<feature type="non-terminal residue" evidence="1">
    <location>
        <position position="1"/>
    </location>
</feature>
<comment type="caution">
    <text evidence="1">The sequence shown here is derived from an EMBL/GenBank/DDBJ whole genome shotgun (WGS) entry which is preliminary data.</text>
</comment>
<sequence length="64" mass="7430">GIQMFCVIYEFTVNPEYEKEFLQLWHDLSMEIKTHSAGLGSRLHKNTSKECVPNRMGKPRSNCV</sequence>
<dbReference type="EMBL" id="BART01014819">
    <property type="protein sequence ID" value="GAG77468.1"/>
    <property type="molecule type" value="Genomic_DNA"/>
</dbReference>
<dbReference type="SUPFAM" id="SSF54909">
    <property type="entry name" value="Dimeric alpha+beta barrel"/>
    <property type="match status" value="1"/>
</dbReference>
<organism evidence="1">
    <name type="scientific">marine sediment metagenome</name>
    <dbReference type="NCBI Taxonomy" id="412755"/>
    <lineage>
        <taxon>unclassified sequences</taxon>
        <taxon>metagenomes</taxon>
        <taxon>ecological metagenomes</taxon>
    </lineage>
</organism>
<dbReference type="InterPro" id="IPR011008">
    <property type="entry name" value="Dimeric_a/b-barrel"/>
</dbReference>
<reference evidence="1" key="1">
    <citation type="journal article" date="2014" name="Front. Microbiol.">
        <title>High frequency of phylogenetically diverse reductive dehalogenase-homologous genes in deep subseafloor sedimentary metagenomes.</title>
        <authorList>
            <person name="Kawai M."/>
            <person name="Futagami T."/>
            <person name="Toyoda A."/>
            <person name="Takaki Y."/>
            <person name="Nishi S."/>
            <person name="Hori S."/>
            <person name="Arai W."/>
            <person name="Tsubouchi T."/>
            <person name="Morono Y."/>
            <person name="Uchiyama I."/>
            <person name="Ito T."/>
            <person name="Fujiyama A."/>
            <person name="Inagaki F."/>
            <person name="Takami H."/>
        </authorList>
    </citation>
    <scope>NUCLEOTIDE SEQUENCE</scope>
    <source>
        <strain evidence="1">Expedition CK06-06</strain>
    </source>
</reference>
<protein>
    <submittedName>
        <fullName evidence="1">Uncharacterized protein</fullName>
    </submittedName>
</protein>
<accession>X1AZF6</accession>
<gene>
    <name evidence="1" type="ORF">S01H4_29224</name>
</gene>
<dbReference type="AlphaFoldDB" id="X1AZF6"/>
<name>X1AZF6_9ZZZZ</name>
<evidence type="ECO:0000313" key="1">
    <source>
        <dbReference type="EMBL" id="GAG77468.1"/>
    </source>
</evidence>